<organism evidence="2">
    <name type="scientific">marine sediment metagenome</name>
    <dbReference type="NCBI Taxonomy" id="412755"/>
    <lineage>
        <taxon>unclassified sequences</taxon>
        <taxon>metagenomes</taxon>
        <taxon>ecological metagenomes</taxon>
    </lineage>
</organism>
<dbReference type="InterPro" id="IPR052698">
    <property type="entry name" value="MoCofactor_Util/Proc"/>
</dbReference>
<evidence type="ECO:0000259" key="1">
    <source>
        <dbReference type="Pfam" id="PF02625"/>
    </source>
</evidence>
<comment type="caution">
    <text evidence="2">The sequence shown here is derived from an EMBL/GenBank/DDBJ whole genome shotgun (WGS) entry which is preliminary data.</text>
</comment>
<reference evidence="2" key="1">
    <citation type="journal article" date="2014" name="Front. Microbiol.">
        <title>High frequency of phylogenetically diverse reductive dehalogenase-homologous genes in deep subseafloor sedimentary metagenomes.</title>
        <authorList>
            <person name="Kawai M."/>
            <person name="Futagami T."/>
            <person name="Toyoda A."/>
            <person name="Takaki Y."/>
            <person name="Nishi S."/>
            <person name="Hori S."/>
            <person name="Arai W."/>
            <person name="Tsubouchi T."/>
            <person name="Morono Y."/>
            <person name="Uchiyama I."/>
            <person name="Ito T."/>
            <person name="Fujiyama A."/>
            <person name="Inagaki F."/>
            <person name="Takami H."/>
        </authorList>
    </citation>
    <scope>NUCLEOTIDE SEQUENCE</scope>
    <source>
        <strain evidence="2">Expedition CK06-06</strain>
    </source>
</reference>
<gene>
    <name evidence="2" type="ORF">S01H1_71473</name>
</gene>
<proteinExistence type="predicted"/>
<dbReference type="InterPro" id="IPR003777">
    <property type="entry name" value="XdhC_CoxI"/>
</dbReference>
<dbReference type="PANTHER" id="PTHR30388:SF6">
    <property type="entry name" value="XANTHINE DEHYDROGENASE SUBUNIT A-RELATED"/>
    <property type="match status" value="1"/>
</dbReference>
<evidence type="ECO:0000313" key="2">
    <source>
        <dbReference type="EMBL" id="GAG28632.1"/>
    </source>
</evidence>
<feature type="non-terminal residue" evidence="2">
    <location>
        <position position="177"/>
    </location>
</feature>
<dbReference type="EMBL" id="BARS01047595">
    <property type="protein sequence ID" value="GAG28632.1"/>
    <property type="molecule type" value="Genomic_DNA"/>
</dbReference>
<accession>X0WZL1</accession>
<dbReference type="Pfam" id="PF02625">
    <property type="entry name" value="XdhC_CoxI"/>
    <property type="match status" value="1"/>
</dbReference>
<sequence length="177" mass="18963">MNDLKIFQKGKSLLESGENIALITVISTSGSTPGKVGYKMLVWGENKETLGTIGGGLVEAEIIDEAQNMLPTPGSKVIKISLGRTEDDERGICGGSIEFLVETFDKEALPLFDELARIIEKGGKGVLVSIISSGKPPEKIFLQNAEQLNTVTDINFSGKAVESIKKLIAREQSAKIA</sequence>
<protein>
    <recommendedName>
        <fullName evidence="1">XdhC- CoxI domain-containing protein</fullName>
    </recommendedName>
</protein>
<dbReference type="AlphaFoldDB" id="X0WZL1"/>
<name>X0WZL1_9ZZZZ</name>
<dbReference type="PANTHER" id="PTHR30388">
    <property type="entry name" value="ALDEHYDE OXIDOREDUCTASE MOLYBDENUM COFACTOR ASSEMBLY PROTEIN"/>
    <property type="match status" value="1"/>
</dbReference>
<feature type="domain" description="XdhC- CoxI" evidence="1">
    <location>
        <begin position="14"/>
        <end position="78"/>
    </location>
</feature>